<feature type="transmembrane region" description="Helical" evidence="6">
    <location>
        <begin position="218"/>
        <end position="236"/>
    </location>
</feature>
<dbReference type="GO" id="GO:0005886">
    <property type="term" value="C:plasma membrane"/>
    <property type="evidence" value="ECO:0007669"/>
    <property type="project" value="TreeGrafter"/>
</dbReference>
<dbReference type="PANTHER" id="PTHR10796">
    <property type="entry name" value="PATCHED-RELATED"/>
    <property type="match status" value="1"/>
</dbReference>
<dbReference type="GO" id="GO:0018996">
    <property type="term" value="P:molting cycle, collagen and cuticulin-based cuticle"/>
    <property type="evidence" value="ECO:0007669"/>
    <property type="project" value="TreeGrafter"/>
</dbReference>
<gene>
    <name evidence="8" type="ORF">METZ01_LOCUS189973</name>
</gene>
<dbReference type="EMBL" id="UINC01039117">
    <property type="protein sequence ID" value="SVB37119.1"/>
    <property type="molecule type" value="Genomic_DNA"/>
</dbReference>
<evidence type="ECO:0000259" key="7">
    <source>
        <dbReference type="PROSITE" id="PS50156"/>
    </source>
</evidence>
<dbReference type="InterPro" id="IPR000731">
    <property type="entry name" value="SSD"/>
</dbReference>
<feature type="non-terminal residue" evidence="8">
    <location>
        <position position="1"/>
    </location>
</feature>
<evidence type="ECO:0000256" key="2">
    <source>
        <dbReference type="ARBA" id="ARBA00022692"/>
    </source>
</evidence>
<accession>A0A382DG37</accession>
<feature type="transmembrane region" description="Helical" evidence="6">
    <location>
        <begin position="192"/>
        <end position="212"/>
    </location>
</feature>
<organism evidence="8">
    <name type="scientific">marine metagenome</name>
    <dbReference type="NCBI Taxonomy" id="408172"/>
    <lineage>
        <taxon>unclassified sequences</taxon>
        <taxon>metagenomes</taxon>
        <taxon>ecological metagenomes</taxon>
    </lineage>
</organism>
<evidence type="ECO:0000256" key="5">
    <source>
        <dbReference type="ARBA" id="ARBA00023180"/>
    </source>
</evidence>
<dbReference type="Pfam" id="PF02460">
    <property type="entry name" value="Patched"/>
    <property type="match status" value="1"/>
</dbReference>
<evidence type="ECO:0000256" key="1">
    <source>
        <dbReference type="ARBA" id="ARBA00004141"/>
    </source>
</evidence>
<dbReference type="InterPro" id="IPR003392">
    <property type="entry name" value="PTHD_SSD"/>
</dbReference>
<dbReference type="GO" id="GO:0006897">
    <property type="term" value="P:endocytosis"/>
    <property type="evidence" value="ECO:0007669"/>
    <property type="project" value="TreeGrafter"/>
</dbReference>
<evidence type="ECO:0000256" key="4">
    <source>
        <dbReference type="ARBA" id="ARBA00023136"/>
    </source>
</evidence>
<evidence type="ECO:0000313" key="8">
    <source>
        <dbReference type="EMBL" id="SVB37119.1"/>
    </source>
</evidence>
<evidence type="ECO:0000256" key="6">
    <source>
        <dbReference type="SAM" id="Phobius"/>
    </source>
</evidence>
<feature type="transmembrane region" description="Helical" evidence="6">
    <location>
        <begin position="296"/>
        <end position="318"/>
    </location>
</feature>
<keyword evidence="5" id="KW-0325">Glycoprotein</keyword>
<feature type="transmembrane region" description="Helical" evidence="6">
    <location>
        <begin position="270"/>
        <end position="290"/>
    </location>
</feature>
<sequence length="602" mass="66898">RISRHFASHYSSMVQMEVRGPWGMAETVRMIMNQESPVSQQINWTGPRFEDATDADLANVLTRLFEIESESGRRPYAKFVSGLEQQTDGSWRAGAFYILGMANTNSLYGPNGEYSRAPSGEKPFFEIWERAIDDVYARPMTDTGENVHVWSFLALDSEVDDEVNQTLPLVGVSFLLMVVVLGVFFRDWRDVSAAAAGLGLLMGWMFGTQAWLGYPATQISSMLPILLLALGVDFSFHGLNRWRMLAVEGGGHESARLAAGWSSIRALRPALGLATVTTMVAFGTAAFSSIQDLAEWGRLAVIYIFEAYLLLGIFTVVLRSGMSVKSWDPHAKLTQKMRVFGTLQVRHPWGFTFVLLIITAIAWVIGQPDTDFDVHDYLDSNSRMVRSIDIADALFDQSNQGEPGIVLVEAKENGDLANLETLSALDALMSDIRAKDWTYGDATIIDLIRWQMRLTASGGSGFRPTRIDAQTSLPTDSGELRMMLRDIATRGTMDPANPRAFASTRAVKAMARIDSESGRLTMLSLPIKVEKAEDWAWMGKFQENLEETIAQHLNLSEDLNVTLTGNSFRRFVYVNAMTESFQSSIYLAIAACLVVLLLVLRD</sequence>
<name>A0A382DG37_9ZZZZ</name>
<feature type="transmembrane region" description="Helical" evidence="6">
    <location>
        <begin position="583"/>
        <end position="600"/>
    </location>
</feature>
<keyword evidence="4 6" id="KW-0472">Membrane</keyword>
<dbReference type="InterPro" id="IPR051697">
    <property type="entry name" value="Patched_domain-protein"/>
</dbReference>
<reference evidence="8" key="1">
    <citation type="submission" date="2018-05" db="EMBL/GenBank/DDBJ databases">
        <authorList>
            <person name="Lanie J.A."/>
            <person name="Ng W.-L."/>
            <person name="Kazmierczak K.M."/>
            <person name="Andrzejewski T.M."/>
            <person name="Davidsen T.M."/>
            <person name="Wayne K.J."/>
            <person name="Tettelin H."/>
            <person name="Glass J.I."/>
            <person name="Rusch D."/>
            <person name="Podicherti R."/>
            <person name="Tsui H.-C.T."/>
            <person name="Winkler M.E."/>
        </authorList>
    </citation>
    <scope>NUCLEOTIDE SEQUENCE</scope>
</reference>
<comment type="subcellular location">
    <subcellularLocation>
        <location evidence="1">Membrane</location>
        <topology evidence="1">Multi-pass membrane protein</topology>
    </subcellularLocation>
</comment>
<dbReference type="AlphaFoldDB" id="A0A382DG37"/>
<proteinExistence type="predicted"/>
<feature type="domain" description="SSD" evidence="7">
    <location>
        <begin position="194"/>
        <end position="321"/>
    </location>
</feature>
<evidence type="ECO:0000256" key="3">
    <source>
        <dbReference type="ARBA" id="ARBA00022989"/>
    </source>
</evidence>
<dbReference type="PROSITE" id="PS50156">
    <property type="entry name" value="SSD"/>
    <property type="match status" value="1"/>
</dbReference>
<dbReference type="SUPFAM" id="SSF82866">
    <property type="entry name" value="Multidrug efflux transporter AcrB transmembrane domain"/>
    <property type="match status" value="1"/>
</dbReference>
<feature type="non-terminal residue" evidence="8">
    <location>
        <position position="602"/>
    </location>
</feature>
<dbReference type="Gene3D" id="1.20.1640.10">
    <property type="entry name" value="Multidrug efflux transporter AcrB transmembrane domain"/>
    <property type="match status" value="1"/>
</dbReference>
<feature type="transmembrane region" description="Helical" evidence="6">
    <location>
        <begin position="347"/>
        <end position="366"/>
    </location>
</feature>
<dbReference type="PANTHER" id="PTHR10796:SF187">
    <property type="entry name" value="SSD DOMAIN-CONTAINING PROTEIN"/>
    <property type="match status" value="1"/>
</dbReference>
<dbReference type="GO" id="GO:0030659">
    <property type="term" value="C:cytoplasmic vesicle membrane"/>
    <property type="evidence" value="ECO:0007669"/>
    <property type="project" value="TreeGrafter"/>
</dbReference>
<keyword evidence="2 6" id="KW-0812">Transmembrane</keyword>
<feature type="transmembrane region" description="Helical" evidence="6">
    <location>
        <begin position="167"/>
        <end position="185"/>
    </location>
</feature>
<keyword evidence="3 6" id="KW-1133">Transmembrane helix</keyword>
<protein>
    <recommendedName>
        <fullName evidence="7">SSD domain-containing protein</fullName>
    </recommendedName>
</protein>